<evidence type="ECO:0000313" key="1">
    <source>
        <dbReference type="EMBL" id="AEX05546.1"/>
    </source>
</evidence>
<evidence type="ECO:0008006" key="3">
    <source>
        <dbReference type="Google" id="ProtNLM"/>
    </source>
</evidence>
<dbReference type="EMBL" id="CP003218">
    <property type="protein sequence ID" value="AEX05546.1"/>
    <property type="molecule type" value="Genomic_DNA"/>
</dbReference>
<gene>
    <name evidence="1" type="ordered locus">KOX_19120</name>
</gene>
<sequence>MSAIFKLQPNPVFKADVAIPRAGEEDGVLNFTFKHRPIKELAELEDIDEKTVCDFLLEIVDGWALSEPCTRENIGVLVDNYPGAVKAIMATYYQELTGNREKN</sequence>
<name>A0A0H3H8B6_KLEM8</name>
<dbReference type="HOGENOM" id="CLU_161805_1_0_6"/>
<evidence type="ECO:0000313" key="2">
    <source>
        <dbReference type="Proteomes" id="UP000007843"/>
    </source>
</evidence>
<dbReference type="RefSeq" id="WP_014229128.1">
    <property type="nucleotide sequence ID" value="NC_016612.1"/>
</dbReference>
<dbReference type="Proteomes" id="UP000007843">
    <property type="component" value="Chromosome"/>
</dbReference>
<protein>
    <recommendedName>
        <fullName evidence="3">Tail assembly chaperone</fullName>
    </recommendedName>
</protein>
<dbReference type="KEGG" id="kox:KOX_19120"/>
<dbReference type="PATRIC" id="fig|1006551.4.peg.3825"/>
<organism evidence="1 2">
    <name type="scientific">Klebsiella michiganensis (strain ATCC 8724 / DSM 4798 / JCM 20051 / NBRC 3318 / NRRL B-199 / KCTC 1686 / BUCSAV 143 / CCM 1901)</name>
    <dbReference type="NCBI Taxonomy" id="1006551"/>
    <lineage>
        <taxon>Bacteria</taxon>
        <taxon>Pseudomonadati</taxon>
        <taxon>Pseudomonadota</taxon>
        <taxon>Gammaproteobacteria</taxon>
        <taxon>Enterobacterales</taxon>
        <taxon>Enterobacteriaceae</taxon>
        <taxon>Klebsiella/Raoultella group</taxon>
        <taxon>Klebsiella</taxon>
    </lineage>
</organism>
<dbReference type="AlphaFoldDB" id="A0A0H3H8B6"/>
<proteinExistence type="predicted"/>
<dbReference type="InterPro" id="IPR014859">
    <property type="entry name" value="Phage_TAC_4"/>
</dbReference>
<reference evidence="1 2" key="1">
    <citation type="journal article" date="2012" name="J. Bacteriol.">
        <title>Complete genome sequence of Klebsiella oxytoca KCTC 1686, used in production of 2,3-butanediol.</title>
        <authorList>
            <person name="Shin S.H."/>
            <person name="Kim S."/>
            <person name="Kim J.Y."/>
            <person name="Lee S."/>
            <person name="Um Y."/>
            <person name="Oh M.K."/>
            <person name="Kim Y.R."/>
            <person name="Lee J."/>
            <person name="Yang K.S."/>
        </authorList>
    </citation>
    <scope>NUCLEOTIDE SEQUENCE [LARGE SCALE GENOMIC DNA]</scope>
    <source>
        <strain evidence="2">ATCC 8724 / DSM 4798 / JCM 20051 / NBRC 3318 / NRRL B-199 / KCTC 1686</strain>
    </source>
</reference>
<accession>A0A0H3H8B6</accession>
<dbReference type="Pfam" id="PF08748">
    <property type="entry name" value="Phage_TAC_4"/>
    <property type="match status" value="1"/>
</dbReference>